<dbReference type="OrthoDB" id="6994497at2"/>
<dbReference type="Proteomes" id="UP000183983">
    <property type="component" value="Unassembled WGS sequence"/>
</dbReference>
<accession>A0A1M7KJY7</accession>
<gene>
    <name evidence="1" type="ORF">SAMN05216593_102196</name>
</gene>
<dbReference type="STRING" id="1190415.SAMN05216593_102196"/>
<evidence type="ECO:0000313" key="2">
    <source>
        <dbReference type="Proteomes" id="UP000183983"/>
    </source>
</evidence>
<protein>
    <submittedName>
        <fullName evidence="1">Uncharacterized protein</fullName>
    </submittedName>
</protein>
<dbReference type="AlphaFoldDB" id="A0A1M7KJY7"/>
<evidence type="ECO:0000313" key="1">
    <source>
        <dbReference type="EMBL" id="SHM65698.1"/>
    </source>
</evidence>
<organism evidence="1 2">
    <name type="scientific">Pseudomonas asturiensis</name>
    <dbReference type="NCBI Taxonomy" id="1190415"/>
    <lineage>
        <taxon>Bacteria</taxon>
        <taxon>Pseudomonadati</taxon>
        <taxon>Pseudomonadota</taxon>
        <taxon>Gammaproteobacteria</taxon>
        <taxon>Pseudomonadales</taxon>
        <taxon>Pseudomonadaceae</taxon>
        <taxon>Pseudomonas</taxon>
    </lineage>
</organism>
<proteinExistence type="predicted"/>
<dbReference type="RefSeq" id="WP_073162603.1">
    <property type="nucleotide sequence ID" value="NZ_FRDA01000002.1"/>
</dbReference>
<name>A0A1M7KJY7_9PSED</name>
<dbReference type="EMBL" id="FRDA01000002">
    <property type="protein sequence ID" value="SHM65698.1"/>
    <property type="molecule type" value="Genomic_DNA"/>
</dbReference>
<reference evidence="1 2" key="1">
    <citation type="submission" date="2016-11" db="EMBL/GenBank/DDBJ databases">
        <authorList>
            <person name="Jaros S."/>
            <person name="Januszkiewicz K."/>
            <person name="Wedrychowicz H."/>
        </authorList>
    </citation>
    <scope>NUCLEOTIDE SEQUENCE [LARGE SCALE GENOMIC DNA]</scope>
    <source>
        <strain evidence="1 2">LMG 26898</strain>
    </source>
</reference>
<sequence length="273" mass="31458">MSKAPEAFMIAVNMHGQDPVLDIPWPDIHGNQAVFIERITLAQADLEMLGSQIDRELYLFGGTVHTGEVHPEYGELWRVHYLVIERQLSSGTLIYHPLSQNEEVMYSRKGEDARPVCVDMIKKKDILFLRRPPKWNASQASIPTCNGQLFHFCSQVYLPQTATNRQYLTFVTTVFLFVHVLEHDELRVQIFTQDTSEQTAEDHYRLEDQMMRFEEDYNDPAVVLQLIRAGNKWLHEYLLNHPKASKHTLALLAEHGKTKALKAEAAKRAMTKT</sequence>